<name>A0A1G6L372_NIADE</name>
<feature type="chain" id="PRO_5011683388" evidence="1">
    <location>
        <begin position="23"/>
        <end position="1028"/>
    </location>
</feature>
<dbReference type="OrthoDB" id="174931at2"/>
<dbReference type="STRING" id="1285928.SAMN04487894_102201"/>
<organism evidence="3 4">
    <name type="scientific">Niabella drilacis (strain DSM 25811 / CCM 8410 / CCUG 62505 / LMG 26954 / E90)</name>
    <dbReference type="NCBI Taxonomy" id="1285928"/>
    <lineage>
        <taxon>Bacteria</taxon>
        <taxon>Pseudomonadati</taxon>
        <taxon>Bacteroidota</taxon>
        <taxon>Chitinophagia</taxon>
        <taxon>Chitinophagales</taxon>
        <taxon>Chitinophagaceae</taxon>
        <taxon>Niabella</taxon>
    </lineage>
</organism>
<protein>
    <submittedName>
        <fullName evidence="3">Tfp pilus assembly protein PilF</fullName>
    </submittedName>
</protein>
<gene>
    <name evidence="3" type="ORF">SAMN04487894_102201</name>
</gene>
<sequence length="1028" mass="116545">MKKGCFCMLYLLFLCLSPAAQKNAVIRELKKSYITYPFSDPNPIPSFGKIYPYFRFDGFTATPVHKEWKVVELENDFIRVAIFPEIGGKVWSAYDKVHRRYFLYNNSVVKFRDIAMRGPWTSGGVEFNYGVIGHTPNTATPVDYQLRTGKEGSVSCIIGCLELLTRTRWNVEIKLEKDKAFFTTRSTWFNATATEQPYYQWSNSAVYAKNDLQLIYPGTAAIGHSGEVIRWPYDSVAGKDIAQWKENNYGGSKSFHIINSGKPYFGAHWKSEDFGMLHYTAGDEKLGRKMFSWALSDQGDIWKELLTDKDGQYVEMQSGRLFNQNSIPSSLTPFKQTQFIPYGTDQWTEYWYPFAGTGGVTDANEAGVAAVSGAALRLSPLMFIKDTLYVSDQKGRVLYAQWVALQPLNTKIIQTGLSPGQWEQATIRLAGYTWTVGDRELQRPLTAPADFDWNTAYGWYVYARDLAGLRNYPEAEIKVRQALGKNKNYVPSLALLSQLLYNRMQYDSAFDVARHALSVDTYDAAANYYYALAAYKTGRINDAIDGFNVAALTTGFRSAAYTELGRIFFIQKDYTRSLQYAEKSVLNNRQNVEGLQLQYLANRVMGRENAAVEKMIAAAEPLNLFLLFETYRGGQAPAAAKMPAAPIQNEFPYQTYLELAIWYNQLGCVEEAKQVLAISPDHNELQYWRAYLNRDQAMGATYLKQALAADPDFVFPFREETKPVFDWVLTQTKSWKPVYLLSLLQLAKNNRNEARLLLNGVRESPGFAPFYMVRASLNEDTALQRRDLELADKAGKGWRYKNYLIRYYLAAGAYSVALQVIEPYCRAHPEDYINGMLYVRALMRNGRYPQANEVLERLKILPFEGAGEGRRLYEEIKLVLALDALQQKKYAAALGYIREAAVWPRNMGVGKPYDDLVDNRLEQFLEGVTKMAMKRGEEGQQLLKQVAGSNRSAGSINALVQVAALAALDQKTAADALFGKWASGQKDAGKVQWGKRFLDEPLDTGKPDLALYRQLVKQITEAEDKRLF</sequence>
<evidence type="ECO:0000256" key="1">
    <source>
        <dbReference type="SAM" id="SignalP"/>
    </source>
</evidence>
<dbReference type="AlphaFoldDB" id="A0A1G6L372"/>
<dbReference type="Pfam" id="PF17128">
    <property type="entry name" value="DUF5107"/>
    <property type="match status" value="1"/>
</dbReference>
<dbReference type="EMBL" id="FMZO01000002">
    <property type="protein sequence ID" value="SDC37664.1"/>
    <property type="molecule type" value="Genomic_DNA"/>
</dbReference>
<feature type="domain" description="DUF5107" evidence="2">
    <location>
        <begin position="49"/>
        <end position="353"/>
    </location>
</feature>
<dbReference type="SUPFAM" id="SSF48452">
    <property type="entry name" value="TPR-like"/>
    <property type="match status" value="1"/>
</dbReference>
<dbReference type="Proteomes" id="UP000198757">
    <property type="component" value="Unassembled WGS sequence"/>
</dbReference>
<proteinExistence type="predicted"/>
<evidence type="ECO:0000313" key="3">
    <source>
        <dbReference type="EMBL" id="SDC37664.1"/>
    </source>
</evidence>
<evidence type="ECO:0000313" key="4">
    <source>
        <dbReference type="Proteomes" id="UP000198757"/>
    </source>
</evidence>
<dbReference type="InterPro" id="IPR033396">
    <property type="entry name" value="DUF5107"/>
</dbReference>
<dbReference type="InterPro" id="IPR011990">
    <property type="entry name" value="TPR-like_helical_dom_sf"/>
</dbReference>
<dbReference type="Gene3D" id="1.25.40.10">
    <property type="entry name" value="Tetratricopeptide repeat domain"/>
    <property type="match status" value="2"/>
</dbReference>
<keyword evidence="4" id="KW-1185">Reference proteome</keyword>
<reference evidence="4" key="1">
    <citation type="submission" date="2016-10" db="EMBL/GenBank/DDBJ databases">
        <authorList>
            <person name="Varghese N."/>
            <person name="Submissions S."/>
        </authorList>
    </citation>
    <scope>NUCLEOTIDE SEQUENCE [LARGE SCALE GENOMIC DNA]</scope>
    <source>
        <strain evidence="4">DSM 25811 / CCM 8410 / LMG 26954 / E90</strain>
    </source>
</reference>
<keyword evidence="1" id="KW-0732">Signal</keyword>
<accession>A0A1G6L372</accession>
<evidence type="ECO:0000259" key="2">
    <source>
        <dbReference type="Pfam" id="PF17128"/>
    </source>
</evidence>
<dbReference type="RefSeq" id="WP_090388830.1">
    <property type="nucleotide sequence ID" value="NZ_FMZO01000002.1"/>
</dbReference>
<feature type="signal peptide" evidence="1">
    <location>
        <begin position="1"/>
        <end position="22"/>
    </location>
</feature>